<reference key="2">
    <citation type="submission" date="2011-02" db="EMBL/GenBank/DDBJ databases">
        <title>Genome sequence of Microbacterium testaceum StLB037.</title>
        <authorList>
            <person name="Morohoshi T."/>
            <person name="Wang W.Z."/>
            <person name="Someya N."/>
            <person name="Ikeda T."/>
        </authorList>
    </citation>
    <scope>NUCLEOTIDE SEQUENCE</scope>
    <source>
        <strain>StLB037</strain>
    </source>
</reference>
<dbReference type="PROSITE" id="PS50928">
    <property type="entry name" value="ABC_TM1"/>
    <property type="match status" value="1"/>
</dbReference>
<reference evidence="12 13" key="1">
    <citation type="journal article" date="2011" name="J. Bacteriol.">
        <title>Genome sequence of Microbacterium testaceum StLB037, an N-acylhomoserine lactone-degrading bacterium isolated from potato leaves.</title>
        <authorList>
            <person name="Morohoshi T."/>
            <person name="Wang W.-Z."/>
            <person name="Someya N."/>
            <person name="Ikeda T."/>
        </authorList>
    </citation>
    <scope>NUCLEOTIDE SEQUENCE [LARGE SCALE GENOMIC DNA]</scope>
    <source>
        <strain evidence="12 13">StLB037</strain>
    </source>
</reference>
<sequence>MAIVTPEAPTADEGVPREPIRTTIPLRDGHVGERRDLRTVPFGDRFDVLGSAAAGLALSSLLFGWLTPMTGVIGWLVLSFLGFLGIYAVMSSLRADRLAVRERIVTAVFYSAGVILLGALTFVLFFTLIRGASALSNGNFFVETMAKAGPLDPLTMGGIAHAIVGTLIQIGIALLITIPLGVMTAVFLNEIGGPFARFVRTVSDAMTALPSIVAGLFVYAAVVTLITHERSGFAASVAISVMMLPIIIRASDVVLRLVPNNLREASYALGSSRWSTVWNVVLPTSRSGLVTAVILGTARGIGETSPVLLTSGVTAQMNLNPFSGPMISLPLQVFDFVKSPEPNMIARGFGAAATLVLLVLTLFIVARLIGGRGPGQLSDRQRRAALAASARDLRRMSADSEAHSRAVRRLSTVARFPFFGGRSAPAARHRSPEENPS</sequence>
<name>E8N7X7_MICTS</name>
<dbReference type="GO" id="GO:0005886">
    <property type="term" value="C:plasma membrane"/>
    <property type="evidence" value="ECO:0007669"/>
    <property type="project" value="UniProtKB-SubCell"/>
</dbReference>
<dbReference type="SUPFAM" id="SSF161098">
    <property type="entry name" value="MetI-like"/>
    <property type="match status" value="1"/>
</dbReference>
<evidence type="ECO:0000256" key="4">
    <source>
        <dbReference type="ARBA" id="ARBA00022448"/>
    </source>
</evidence>
<feature type="transmembrane region" description="Helical" evidence="10">
    <location>
        <begin position="159"/>
        <end position="188"/>
    </location>
</feature>
<feature type="transmembrane region" description="Helical" evidence="10">
    <location>
        <begin position="208"/>
        <end position="227"/>
    </location>
</feature>
<dbReference type="NCBIfam" id="TIGR00974">
    <property type="entry name" value="3a0107s02c"/>
    <property type="match status" value="1"/>
</dbReference>
<dbReference type="eggNOG" id="COG0581">
    <property type="taxonomic scope" value="Bacteria"/>
</dbReference>
<proteinExistence type="inferred from homology"/>
<dbReference type="RefSeq" id="WP_013585722.1">
    <property type="nucleotide sequence ID" value="NC_015125.1"/>
</dbReference>
<dbReference type="PANTHER" id="PTHR42922:SF1">
    <property type="entry name" value="PHOSPHATE TRANSPORT SYSTEM PERMEASE PROTEIN PSTA"/>
    <property type="match status" value="1"/>
</dbReference>
<dbReference type="CDD" id="cd06261">
    <property type="entry name" value="TM_PBP2"/>
    <property type="match status" value="1"/>
</dbReference>
<evidence type="ECO:0000256" key="6">
    <source>
        <dbReference type="ARBA" id="ARBA00022592"/>
    </source>
</evidence>
<dbReference type="Pfam" id="PF00528">
    <property type="entry name" value="BPD_transp_1"/>
    <property type="match status" value="1"/>
</dbReference>
<dbReference type="OrthoDB" id="9775069at2"/>
<feature type="domain" description="ABC transmembrane type-1" evidence="11">
    <location>
        <begin position="163"/>
        <end position="370"/>
    </location>
</feature>
<evidence type="ECO:0000256" key="7">
    <source>
        <dbReference type="ARBA" id="ARBA00022692"/>
    </source>
</evidence>
<keyword evidence="7 10" id="KW-0812">Transmembrane</keyword>
<feature type="transmembrane region" description="Helical" evidence="10">
    <location>
        <begin position="105"/>
        <end position="129"/>
    </location>
</feature>
<dbReference type="GO" id="GO:0005315">
    <property type="term" value="F:phosphate transmembrane transporter activity"/>
    <property type="evidence" value="ECO:0007669"/>
    <property type="project" value="InterPro"/>
</dbReference>
<evidence type="ECO:0000256" key="5">
    <source>
        <dbReference type="ARBA" id="ARBA00022475"/>
    </source>
</evidence>
<dbReference type="InterPro" id="IPR000515">
    <property type="entry name" value="MetI-like"/>
</dbReference>
<feature type="transmembrane region" description="Helical" evidence="10">
    <location>
        <begin position="48"/>
        <end position="66"/>
    </location>
</feature>
<keyword evidence="5 10" id="KW-1003">Cell membrane</keyword>
<evidence type="ECO:0000256" key="2">
    <source>
        <dbReference type="ARBA" id="ARBA00004651"/>
    </source>
</evidence>
<dbReference type="KEGG" id="mts:MTES_2633"/>
<dbReference type="HOGENOM" id="CLU_033621_2_0_11"/>
<evidence type="ECO:0000256" key="10">
    <source>
        <dbReference type="RuleBase" id="RU363043"/>
    </source>
</evidence>
<accession>E8N7X7</accession>
<dbReference type="EMBL" id="AP012052">
    <property type="protein sequence ID" value="BAJ75597.1"/>
    <property type="molecule type" value="Genomic_DNA"/>
</dbReference>
<keyword evidence="9 10" id="KW-0472">Membrane</keyword>
<dbReference type="AlphaFoldDB" id="E8N7X7"/>
<dbReference type="InterPro" id="IPR051408">
    <property type="entry name" value="Phosphate_transprt_permease"/>
</dbReference>
<keyword evidence="8 10" id="KW-1133">Transmembrane helix</keyword>
<evidence type="ECO:0000259" key="11">
    <source>
        <dbReference type="PROSITE" id="PS50928"/>
    </source>
</evidence>
<evidence type="ECO:0000313" key="12">
    <source>
        <dbReference type="EMBL" id="BAJ75597.1"/>
    </source>
</evidence>
<dbReference type="STRING" id="979556.MTES_2633"/>
<comment type="subcellular location">
    <subcellularLocation>
        <location evidence="2 10">Cell membrane</location>
        <topology evidence="2 10">Multi-pass membrane protein</topology>
    </subcellularLocation>
</comment>
<evidence type="ECO:0000256" key="8">
    <source>
        <dbReference type="ARBA" id="ARBA00022989"/>
    </source>
</evidence>
<dbReference type="GO" id="GO:0035435">
    <property type="term" value="P:phosphate ion transmembrane transport"/>
    <property type="evidence" value="ECO:0007669"/>
    <property type="project" value="InterPro"/>
</dbReference>
<keyword evidence="4" id="KW-0813">Transport</keyword>
<feature type="transmembrane region" description="Helical" evidence="10">
    <location>
        <begin position="233"/>
        <end position="255"/>
    </location>
</feature>
<dbReference type="InterPro" id="IPR035906">
    <property type="entry name" value="MetI-like_sf"/>
</dbReference>
<keyword evidence="6" id="KW-0592">Phosphate transport</keyword>
<organism evidence="12 13">
    <name type="scientific">Microbacterium testaceum (strain StLB037)</name>
    <dbReference type="NCBI Taxonomy" id="979556"/>
    <lineage>
        <taxon>Bacteria</taxon>
        <taxon>Bacillati</taxon>
        <taxon>Actinomycetota</taxon>
        <taxon>Actinomycetes</taxon>
        <taxon>Micrococcales</taxon>
        <taxon>Microbacteriaceae</taxon>
        <taxon>Microbacterium</taxon>
    </lineage>
</organism>
<dbReference type="InterPro" id="IPR005672">
    <property type="entry name" value="Phosphate_PstA"/>
</dbReference>
<feature type="transmembrane region" description="Helical" evidence="10">
    <location>
        <begin position="72"/>
        <end position="93"/>
    </location>
</feature>
<evidence type="ECO:0000256" key="1">
    <source>
        <dbReference type="ARBA" id="ARBA00003510"/>
    </source>
</evidence>
<evidence type="ECO:0000313" key="13">
    <source>
        <dbReference type="Proteomes" id="UP000008975"/>
    </source>
</evidence>
<gene>
    <name evidence="12" type="ordered locus">MTES_2633</name>
</gene>
<dbReference type="Proteomes" id="UP000008975">
    <property type="component" value="Chromosome"/>
</dbReference>
<evidence type="ECO:0000256" key="3">
    <source>
        <dbReference type="ARBA" id="ARBA00007069"/>
    </source>
</evidence>
<dbReference type="Gene3D" id="1.10.3720.10">
    <property type="entry name" value="MetI-like"/>
    <property type="match status" value="1"/>
</dbReference>
<protein>
    <recommendedName>
        <fullName evidence="10">Phosphate transport system permease protein PstA</fullName>
    </recommendedName>
</protein>
<comment type="function">
    <text evidence="1">Part of the binding-protein-dependent transport system for phosphate; probably responsible for the translocation of the substrate across the membrane.</text>
</comment>
<comment type="similarity">
    <text evidence="3 10">Belongs to the binding-protein-dependent transport system permease family. CysTW subfamily.</text>
</comment>
<feature type="transmembrane region" description="Helical" evidence="10">
    <location>
        <begin position="349"/>
        <end position="370"/>
    </location>
</feature>
<dbReference type="PANTHER" id="PTHR42922">
    <property type="entry name" value="PHOSPHATE TRANSPORT SYSTEM PERMEASE PROTEIN PSTA"/>
    <property type="match status" value="1"/>
</dbReference>
<evidence type="ECO:0000256" key="9">
    <source>
        <dbReference type="ARBA" id="ARBA00023136"/>
    </source>
</evidence>